<evidence type="ECO:0000256" key="2">
    <source>
        <dbReference type="ARBA" id="ARBA00022737"/>
    </source>
</evidence>
<evidence type="ECO:0000256" key="1">
    <source>
        <dbReference type="ARBA" id="ARBA00022729"/>
    </source>
</evidence>
<evidence type="ECO:0000256" key="3">
    <source>
        <dbReference type="ARBA" id="ARBA00023157"/>
    </source>
</evidence>
<organism evidence="5 6">
    <name type="scientific">Chlamydomonas incerta</name>
    <dbReference type="NCBI Taxonomy" id="51695"/>
    <lineage>
        <taxon>Eukaryota</taxon>
        <taxon>Viridiplantae</taxon>
        <taxon>Chlorophyta</taxon>
        <taxon>core chlorophytes</taxon>
        <taxon>Chlorophyceae</taxon>
        <taxon>CS clade</taxon>
        <taxon>Chlamydomonadales</taxon>
        <taxon>Chlamydomonadaceae</taxon>
        <taxon>Chlamydomonas</taxon>
    </lineage>
</organism>
<dbReference type="OrthoDB" id="290850at2759"/>
<reference evidence="5" key="1">
    <citation type="journal article" date="2020" name="bioRxiv">
        <title>Comparative genomics of Chlamydomonas.</title>
        <authorList>
            <person name="Craig R.J."/>
            <person name="Hasan A.R."/>
            <person name="Ness R.W."/>
            <person name="Keightley P.D."/>
        </authorList>
    </citation>
    <scope>NUCLEOTIDE SEQUENCE</scope>
    <source>
        <strain evidence="5">SAG 7.73</strain>
    </source>
</reference>
<dbReference type="NCBIfam" id="TIGR02232">
    <property type="entry name" value="myxo_disulf_rpt"/>
    <property type="match status" value="1"/>
</dbReference>
<dbReference type="EMBL" id="JAEHOC010000021">
    <property type="protein sequence ID" value="KAG2432651.1"/>
    <property type="molecule type" value="Genomic_DNA"/>
</dbReference>
<feature type="region of interest" description="Disordered" evidence="4">
    <location>
        <begin position="835"/>
        <end position="898"/>
    </location>
</feature>
<gene>
    <name evidence="5" type="ORF">HXX76_008991</name>
</gene>
<accession>A0A835T6T1</accession>
<evidence type="ECO:0000313" key="5">
    <source>
        <dbReference type="EMBL" id="KAG2432651.1"/>
    </source>
</evidence>
<keyword evidence="1" id="KW-0732">Signal</keyword>
<evidence type="ECO:0000313" key="6">
    <source>
        <dbReference type="Proteomes" id="UP000650467"/>
    </source>
</evidence>
<dbReference type="PANTHER" id="PTHR24216:SF65">
    <property type="entry name" value="PAXILLIN-LIKE PROTEIN 1"/>
    <property type="match status" value="1"/>
</dbReference>
<keyword evidence="3" id="KW-1015">Disulfide bond</keyword>
<protein>
    <submittedName>
        <fullName evidence="5">Uncharacterized protein</fullName>
    </submittedName>
</protein>
<proteinExistence type="predicted"/>
<evidence type="ECO:0000256" key="4">
    <source>
        <dbReference type="SAM" id="MobiDB-lite"/>
    </source>
</evidence>
<dbReference type="Proteomes" id="UP000650467">
    <property type="component" value="Unassembled WGS sequence"/>
</dbReference>
<dbReference type="AlphaFoldDB" id="A0A835T6T1"/>
<name>A0A835T6T1_CHLIN</name>
<dbReference type="InterPro" id="IPR011936">
    <property type="entry name" value="Myxo_disulph_rpt"/>
</dbReference>
<feature type="compositionally biased region" description="Pro residues" evidence="4">
    <location>
        <begin position="859"/>
        <end position="898"/>
    </location>
</feature>
<sequence>MENLNLPSSCVARIARTCSTFGNANATCAAAFGAGWAAAAPWDARDVEAMMLWLDLMPSPPPYYFSSNSSYYCGTAGPVTSSPANELFAFWTDIRQLRTASGSRPSGNWQSVAVPSGCQPQFYDSKYRWCTPDTRLATPTSSTAVYVRKNSQLCPATGFEDFQNSANAKLPVICWKCPPNAGVACAPPPASPPPSPPPRPPVGNAKACGEGFLLITTDDGDDVGHCEGTRCGLLFPSAIVYGVTVPRSVTPMSGILLITGSATGTAAKTFTGWRDLSCKLDTRVCSHAVTMVTSGPALLATDIAQFKLVFISSDWCATRGGITDEIGLALAQIAPAFQTYLNILNGSAIVLSQTCIPNPYAFLPRFLQTTPDYFPDVSFLPSVQLLNSLADDDNNDHCCFHGWMDGPEGWNGMLPLAYKAGQCLEPITRYDNNTGQWVQQNCKATHVISYKTCLIPKDENCINGVDDDGDGLVDHDDPDCWRCGDGFLQDGEECDDGNELGGDGCSPYCLVEKVATYPPPRPPLSIVLMPAPPSPPGNTAVCKGKGTMLASTMPLDSSTYAPSCGTAGSSCQQLMSGLIEFALTRAAALPPAILAFIPGREGTDAFDSLLVWLNRMPKDLFNGIKLKLVATKDDVASVDFNSARLVYVPSAETLSSGGLTDALNDALTARAADLDAFVTASGGAVIMLSQQGLANPYSYLGLQTAAVVGGASDAVAAGGELSYMAPAAGSKPLAAGMVKYSEYFTGPGQWAGLYPFAYVPGACARPTATYDPETYKGIDQDCAALMLGTTTGCVLRNLEEVCNDGIDNNNNGFTDFNDPGCRRCGDGVQDALDGEECDDGNLDPTDTCDEYCQQQQRRLPPPEPEPPVAPPPGSAPPAPPRPSPPLPPSPAPAPPSPAPPPVCLPCPHSFISEFHYLDSAEADTDQLLELVLPTMYDTASLSLAFYSFDIGTGVGTEQAQLRPT</sequence>
<comment type="caution">
    <text evidence="5">The sequence shown here is derived from an EMBL/GenBank/DDBJ whole genome shotgun (WGS) entry which is preliminary data.</text>
</comment>
<dbReference type="PANTHER" id="PTHR24216">
    <property type="entry name" value="PAXILLIN-RELATED"/>
    <property type="match status" value="1"/>
</dbReference>
<feature type="compositionally biased region" description="Acidic residues" evidence="4">
    <location>
        <begin position="835"/>
        <end position="849"/>
    </location>
</feature>
<keyword evidence="6" id="KW-1185">Reference proteome</keyword>
<keyword evidence="2" id="KW-0677">Repeat</keyword>